<comment type="caution">
    <text evidence="6">The sequence shown here is derived from an EMBL/GenBank/DDBJ whole genome shotgun (WGS) entry which is preliminary data.</text>
</comment>
<evidence type="ECO:0000256" key="2">
    <source>
        <dbReference type="ARBA" id="ARBA00009127"/>
    </source>
</evidence>
<dbReference type="EMBL" id="WJQU01000001">
    <property type="protein sequence ID" value="KAJ6645694.1"/>
    <property type="molecule type" value="Genomic_DNA"/>
</dbReference>
<proteinExistence type="inferred from homology"/>
<evidence type="ECO:0000313" key="7">
    <source>
        <dbReference type="Proteomes" id="UP001151699"/>
    </source>
</evidence>
<name>A0A9Q0NAF2_9DIPT</name>
<gene>
    <name evidence="6" type="primary">MRJP3</name>
    <name evidence="6" type="ORF">Bhyg_00902</name>
</gene>
<evidence type="ECO:0000256" key="1">
    <source>
        <dbReference type="ARBA" id="ARBA00004613"/>
    </source>
</evidence>
<dbReference type="Pfam" id="PF03022">
    <property type="entry name" value="MRJP"/>
    <property type="match status" value="1"/>
</dbReference>
<evidence type="ECO:0000256" key="3">
    <source>
        <dbReference type="ARBA" id="ARBA00022525"/>
    </source>
</evidence>
<dbReference type="PANTHER" id="PTHR10009">
    <property type="entry name" value="PROTEIN YELLOW-RELATED"/>
    <property type="match status" value="1"/>
</dbReference>
<accession>A0A9Q0NAF2</accession>
<dbReference type="InterPro" id="IPR011042">
    <property type="entry name" value="6-blade_b-propeller_TolB-like"/>
</dbReference>
<evidence type="ECO:0000256" key="4">
    <source>
        <dbReference type="ARBA" id="ARBA00022729"/>
    </source>
</evidence>
<keyword evidence="5" id="KW-0325">Glycoprotein</keyword>
<sequence>RQQITHTSHSIFFIRENQNQIMFTTNPLWIFTLNYVLLSTAWNLNQLNLRASDYVVTDVSKYYIRSFLCIKSSNESMKIPTLIETIWPENLLLMISPKIFPSDLSHARRSSDCNGIIQAVGTAVNKAGLLWVIDNGSRYCPPKLLIFDLMTNEEIQRFAFNIRRHAFTSIKSVEDGSYNPRGRSDSQAIITLDRADFLIFYSLNKRRWWKLQLITSDGMVVIPKDIAILGTDKLYASDECGHLWTAEVDVHKWTKAKLFNEVRVEFIADLLGTSTALTIDPNGSLLYYLPRDGAVVRWNSRKPLRAENHDVLYLSPTPIVKIIFGSKGSVWIVKESPDYVDDHCKRILLHF</sequence>
<dbReference type="SUPFAM" id="SSF101898">
    <property type="entry name" value="NHL repeat"/>
    <property type="match status" value="1"/>
</dbReference>
<dbReference type="Proteomes" id="UP001151699">
    <property type="component" value="Chromosome A"/>
</dbReference>
<protein>
    <submittedName>
        <fullName evidence="6">Major royal jelly protein 3</fullName>
    </submittedName>
</protein>
<feature type="non-terminal residue" evidence="6">
    <location>
        <position position="351"/>
    </location>
</feature>
<reference evidence="6" key="1">
    <citation type="submission" date="2022-07" db="EMBL/GenBank/DDBJ databases">
        <authorList>
            <person name="Trinca V."/>
            <person name="Uliana J.V.C."/>
            <person name="Torres T.T."/>
            <person name="Ward R.J."/>
            <person name="Monesi N."/>
        </authorList>
    </citation>
    <scope>NUCLEOTIDE SEQUENCE</scope>
    <source>
        <strain evidence="6">HSMRA1968</strain>
        <tissue evidence="6">Whole embryos</tissue>
    </source>
</reference>
<comment type="subcellular location">
    <subcellularLocation>
        <location evidence="1">Secreted</location>
    </subcellularLocation>
</comment>
<keyword evidence="7" id="KW-1185">Reference proteome</keyword>
<dbReference type="AlphaFoldDB" id="A0A9Q0NAF2"/>
<dbReference type="InterPro" id="IPR017996">
    <property type="entry name" value="MRJP/yellow-related"/>
</dbReference>
<evidence type="ECO:0000256" key="5">
    <source>
        <dbReference type="ARBA" id="ARBA00023180"/>
    </source>
</evidence>
<dbReference type="OrthoDB" id="6624404at2759"/>
<dbReference type="PANTHER" id="PTHR10009:SF7">
    <property type="entry name" value="GH10609P-RELATED"/>
    <property type="match status" value="1"/>
</dbReference>
<evidence type="ECO:0000313" key="6">
    <source>
        <dbReference type="EMBL" id="KAJ6645694.1"/>
    </source>
</evidence>
<dbReference type="GO" id="GO:0005576">
    <property type="term" value="C:extracellular region"/>
    <property type="evidence" value="ECO:0007669"/>
    <property type="project" value="UniProtKB-SubCell"/>
</dbReference>
<comment type="similarity">
    <text evidence="2">Belongs to the major royal jelly protein family.</text>
</comment>
<organism evidence="6 7">
    <name type="scientific">Pseudolycoriella hygida</name>
    <dbReference type="NCBI Taxonomy" id="35572"/>
    <lineage>
        <taxon>Eukaryota</taxon>
        <taxon>Metazoa</taxon>
        <taxon>Ecdysozoa</taxon>
        <taxon>Arthropoda</taxon>
        <taxon>Hexapoda</taxon>
        <taxon>Insecta</taxon>
        <taxon>Pterygota</taxon>
        <taxon>Neoptera</taxon>
        <taxon>Endopterygota</taxon>
        <taxon>Diptera</taxon>
        <taxon>Nematocera</taxon>
        <taxon>Sciaroidea</taxon>
        <taxon>Sciaridae</taxon>
        <taxon>Pseudolycoriella</taxon>
    </lineage>
</organism>
<keyword evidence="4" id="KW-0732">Signal</keyword>
<dbReference type="Gene3D" id="2.120.10.30">
    <property type="entry name" value="TolB, C-terminal domain"/>
    <property type="match status" value="1"/>
</dbReference>
<keyword evidence="3" id="KW-0964">Secreted</keyword>